<evidence type="ECO:0000259" key="2">
    <source>
        <dbReference type="PROSITE" id="PS52019"/>
    </source>
</evidence>
<sequence length="332" mass="34936">MTATENAPGTRPAGFYQDRVERTATGAVVFRLLDDRDDHLRDHTVDGVPTLPGCFAAEMAAQAAGLLAPGRVVTGFRDLTFDRFVKVGATARGPLRALAELRAADEDVTVVDVRVVADVVARSGRVLAADRQHCSVRVVLADAHPRPPTWDAWPTAAELPVVDPYHVDGAPVRLDGPFRSTAGTRLHPMGARAAYTAPARPGSVFERFTTPALLLDGMLRLTGVELLDDRYAPVSVPTGVGRVDLYTGAHDVALGALGGVVDLTSSPRGVVLGAEPGGRVVATAPDGRVLAQLKDVAGLVVGYFDVREGRHLRELPAGAPGRPTAAPRAIPV</sequence>
<dbReference type="InterPro" id="IPR049900">
    <property type="entry name" value="PKS_mFAS_DH"/>
</dbReference>
<dbReference type="SUPFAM" id="SSF54637">
    <property type="entry name" value="Thioesterase/thiol ester dehydrase-isomerase"/>
    <property type="match status" value="1"/>
</dbReference>
<feature type="domain" description="PKS/mFAS DH" evidence="2">
    <location>
        <begin position="13"/>
        <end position="307"/>
    </location>
</feature>
<dbReference type="Gene3D" id="3.10.129.110">
    <property type="entry name" value="Polyketide synthase dehydratase"/>
    <property type="match status" value="1"/>
</dbReference>
<dbReference type="RefSeq" id="WP_344041054.1">
    <property type="nucleotide sequence ID" value="NZ_BAAAKE010000027.1"/>
</dbReference>
<evidence type="ECO:0000313" key="4">
    <source>
        <dbReference type="Proteomes" id="UP001595833"/>
    </source>
</evidence>
<evidence type="ECO:0000313" key="3">
    <source>
        <dbReference type="EMBL" id="MFC5058415.1"/>
    </source>
</evidence>
<proteinExistence type="predicted"/>
<name>A0ABV9Y6V3_9PSEU</name>
<keyword evidence="4" id="KW-1185">Reference proteome</keyword>
<reference evidence="4" key="1">
    <citation type="journal article" date="2019" name="Int. J. Syst. Evol. Microbiol.">
        <title>The Global Catalogue of Microorganisms (GCM) 10K type strain sequencing project: providing services to taxonomists for standard genome sequencing and annotation.</title>
        <authorList>
            <consortium name="The Broad Institute Genomics Platform"/>
            <consortium name="The Broad Institute Genome Sequencing Center for Infectious Disease"/>
            <person name="Wu L."/>
            <person name="Ma J."/>
        </authorList>
    </citation>
    <scope>NUCLEOTIDE SEQUENCE [LARGE SCALE GENOMIC DNA]</scope>
    <source>
        <strain evidence="4">KCTC 12848</strain>
    </source>
</reference>
<feature type="active site" description="Proton acceptor; for dehydratase activity" evidence="1">
    <location>
        <position position="43"/>
    </location>
</feature>
<dbReference type="InterPro" id="IPR029069">
    <property type="entry name" value="HotDog_dom_sf"/>
</dbReference>
<accession>A0ABV9Y6V3</accession>
<protein>
    <recommendedName>
        <fullName evidence="2">PKS/mFAS DH domain-containing protein</fullName>
    </recommendedName>
</protein>
<dbReference type="Proteomes" id="UP001595833">
    <property type="component" value="Unassembled WGS sequence"/>
</dbReference>
<feature type="region of interest" description="C-terminal hotdog fold" evidence="1">
    <location>
        <begin position="158"/>
        <end position="307"/>
    </location>
</feature>
<evidence type="ECO:0000256" key="1">
    <source>
        <dbReference type="PROSITE-ProRule" id="PRU01363"/>
    </source>
</evidence>
<dbReference type="PROSITE" id="PS52019">
    <property type="entry name" value="PKS_MFAS_DH"/>
    <property type="match status" value="1"/>
</dbReference>
<feature type="active site" description="Proton donor; for dehydratase activity" evidence="1">
    <location>
        <position position="216"/>
    </location>
</feature>
<dbReference type="EMBL" id="JBHSJB010000032">
    <property type="protein sequence ID" value="MFC5058415.1"/>
    <property type="molecule type" value="Genomic_DNA"/>
</dbReference>
<dbReference type="InterPro" id="IPR042104">
    <property type="entry name" value="PKS_dehydratase_sf"/>
</dbReference>
<comment type="caution">
    <text evidence="3">The sequence shown here is derived from an EMBL/GenBank/DDBJ whole genome shotgun (WGS) entry which is preliminary data.</text>
</comment>
<feature type="region of interest" description="N-terminal hotdog fold" evidence="1">
    <location>
        <begin position="13"/>
        <end position="145"/>
    </location>
</feature>
<organism evidence="3 4">
    <name type="scientific">Saccharothrix xinjiangensis</name>
    <dbReference type="NCBI Taxonomy" id="204798"/>
    <lineage>
        <taxon>Bacteria</taxon>
        <taxon>Bacillati</taxon>
        <taxon>Actinomycetota</taxon>
        <taxon>Actinomycetes</taxon>
        <taxon>Pseudonocardiales</taxon>
        <taxon>Pseudonocardiaceae</taxon>
        <taxon>Saccharothrix</taxon>
    </lineage>
</organism>
<gene>
    <name evidence="3" type="ORF">ACFPFM_32290</name>
</gene>